<name>A0A6G1LPK2_9PEZI</name>
<gene>
    <name evidence="2" type="ORF">EJ03DRAFT_332816</name>
</gene>
<dbReference type="EMBL" id="ML995808">
    <property type="protein sequence ID" value="KAF2774368.1"/>
    <property type="molecule type" value="Genomic_DNA"/>
</dbReference>
<reference evidence="2" key="1">
    <citation type="journal article" date="2020" name="Stud. Mycol.">
        <title>101 Dothideomycetes genomes: a test case for predicting lifestyles and emergence of pathogens.</title>
        <authorList>
            <person name="Haridas S."/>
            <person name="Albert R."/>
            <person name="Binder M."/>
            <person name="Bloem J."/>
            <person name="Labutti K."/>
            <person name="Salamov A."/>
            <person name="Andreopoulos B."/>
            <person name="Baker S."/>
            <person name="Barry K."/>
            <person name="Bills G."/>
            <person name="Bluhm B."/>
            <person name="Cannon C."/>
            <person name="Castanera R."/>
            <person name="Culley D."/>
            <person name="Daum C."/>
            <person name="Ezra D."/>
            <person name="Gonzalez J."/>
            <person name="Henrissat B."/>
            <person name="Kuo A."/>
            <person name="Liang C."/>
            <person name="Lipzen A."/>
            <person name="Lutzoni F."/>
            <person name="Magnuson J."/>
            <person name="Mondo S."/>
            <person name="Nolan M."/>
            <person name="Ohm R."/>
            <person name="Pangilinan J."/>
            <person name="Park H.-J."/>
            <person name="Ramirez L."/>
            <person name="Alfaro M."/>
            <person name="Sun H."/>
            <person name="Tritt A."/>
            <person name="Yoshinaga Y."/>
            <person name="Zwiers L.-H."/>
            <person name="Turgeon B."/>
            <person name="Goodwin S."/>
            <person name="Spatafora J."/>
            <person name="Crous P."/>
            <person name="Grigoriev I."/>
        </authorList>
    </citation>
    <scope>NUCLEOTIDE SEQUENCE</scope>
    <source>
        <strain evidence="2">CBS 116005</strain>
    </source>
</reference>
<accession>A0A6G1LPK2</accession>
<feature type="chain" id="PRO_5026170462" description="Chitin-binding type-2 domain-containing protein" evidence="1">
    <location>
        <begin position="32"/>
        <end position="105"/>
    </location>
</feature>
<evidence type="ECO:0000256" key="1">
    <source>
        <dbReference type="SAM" id="SignalP"/>
    </source>
</evidence>
<keyword evidence="1" id="KW-0732">Signal</keyword>
<dbReference type="OrthoDB" id="10380588at2759"/>
<evidence type="ECO:0000313" key="2">
    <source>
        <dbReference type="EMBL" id="KAF2774368.1"/>
    </source>
</evidence>
<feature type="signal peptide" evidence="1">
    <location>
        <begin position="1"/>
        <end position="31"/>
    </location>
</feature>
<evidence type="ECO:0008006" key="4">
    <source>
        <dbReference type="Google" id="ProtNLM"/>
    </source>
</evidence>
<sequence length="105" mass="11707">MLTAMVGSSSTMHFSHVLPFVLLYYASNAIACKLYWGCSCAGKVTGNIDASATQLACTEFFGTFYDPSDYTCKAITYDNRMQNCKWLGKCEERTKIYGVYKDACD</sequence>
<keyword evidence="3" id="KW-1185">Reference proteome</keyword>
<dbReference type="Proteomes" id="UP000799436">
    <property type="component" value="Unassembled WGS sequence"/>
</dbReference>
<dbReference type="AlphaFoldDB" id="A0A6G1LPK2"/>
<protein>
    <recommendedName>
        <fullName evidence="4">Chitin-binding type-2 domain-containing protein</fullName>
    </recommendedName>
</protein>
<proteinExistence type="predicted"/>
<organism evidence="2 3">
    <name type="scientific">Teratosphaeria nubilosa</name>
    <dbReference type="NCBI Taxonomy" id="161662"/>
    <lineage>
        <taxon>Eukaryota</taxon>
        <taxon>Fungi</taxon>
        <taxon>Dikarya</taxon>
        <taxon>Ascomycota</taxon>
        <taxon>Pezizomycotina</taxon>
        <taxon>Dothideomycetes</taxon>
        <taxon>Dothideomycetidae</taxon>
        <taxon>Mycosphaerellales</taxon>
        <taxon>Teratosphaeriaceae</taxon>
        <taxon>Teratosphaeria</taxon>
    </lineage>
</organism>
<evidence type="ECO:0000313" key="3">
    <source>
        <dbReference type="Proteomes" id="UP000799436"/>
    </source>
</evidence>